<evidence type="ECO:0008006" key="4">
    <source>
        <dbReference type="Google" id="ProtNLM"/>
    </source>
</evidence>
<evidence type="ECO:0000256" key="1">
    <source>
        <dbReference type="SAM" id="MobiDB-lite"/>
    </source>
</evidence>
<name>A0A6L9MKF8_9HYPH</name>
<sequence length="89" mass="9734">MSDDSREPVTDIDNPEWTEADFRRARSPEATFPPEILAQFGGSRATSGTSTEKVSVSLQLSPEVVSHFKATGPGWQARIDEALKRSIGE</sequence>
<dbReference type="InterPro" id="IPR025528">
    <property type="entry name" value="BrnA_antitoxin"/>
</dbReference>
<feature type="region of interest" description="Disordered" evidence="1">
    <location>
        <begin position="1"/>
        <end position="32"/>
    </location>
</feature>
<dbReference type="Proteomes" id="UP000476332">
    <property type="component" value="Unassembled WGS sequence"/>
</dbReference>
<evidence type="ECO:0000313" key="3">
    <source>
        <dbReference type="Proteomes" id="UP000476332"/>
    </source>
</evidence>
<evidence type="ECO:0000313" key="2">
    <source>
        <dbReference type="EMBL" id="NDV88317.1"/>
    </source>
</evidence>
<dbReference type="EMBL" id="JAAAMJ010000014">
    <property type="protein sequence ID" value="NDV88317.1"/>
    <property type="molecule type" value="Genomic_DNA"/>
</dbReference>
<protein>
    <recommendedName>
        <fullName evidence="4">BrnA antitoxin family protein</fullName>
    </recommendedName>
</protein>
<dbReference type="AlphaFoldDB" id="A0A6L9MKF8"/>
<keyword evidence="3" id="KW-1185">Reference proteome</keyword>
<accession>A0A6L9MKF8</accession>
<dbReference type="Pfam" id="PF14384">
    <property type="entry name" value="BrnA_antitoxin"/>
    <property type="match status" value="1"/>
</dbReference>
<gene>
    <name evidence="2" type="ORF">GTW51_16575</name>
</gene>
<organism evidence="2 3">
    <name type="scientific">Aurantimonas aggregata</name>
    <dbReference type="NCBI Taxonomy" id="2047720"/>
    <lineage>
        <taxon>Bacteria</taxon>
        <taxon>Pseudomonadati</taxon>
        <taxon>Pseudomonadota</taxon>
        <taxon>Alphaproteobacteria</taxon>
        <taxon>Hyphomicrobiales</taxon>
        <taxon>Aurantimonadaceae</taxon>
        <taxon>Aurantimonas</taxon>
    </lineage>
</organism>
<proteinExistence type="predicted"/>
<comment type="caution">
    <text evidence="2">The sequence shown here is derived from an EMBL/GenBank/DDBJ whole genome shotgun (WGS) entry which is preliminary data.</text>
</comment>
<dbReference type="RefSeq" id="WP_163045144.1">
    <property type="nucleotide sequence ID" value="NZ_JAAAMJ010000014.1"/>
</dbReference>
<reference evidence="2 3" key="1">
    <citation type="submission" date="2020-01" db="EMBL/GenBank/DDBJ databases">
        <title>Genomes of bacteria type strains.</title>
        <authorList>
            <person name="Chen J."/>
            <person name="Zhu S."/>
            <person name="Chen J."/>
        </authorList>
    </citation>
    <scope>NUCLEOTIDE SEQUENCE [LARGE SCALE GENOMIC DNA]</scope>
    <source>
        <strain evidence="2 3">KCTC 52919</strain>
    </source>
</reference>